<keyword evidence="2" id="KW-0812">Transmembrane</keyword>
<organism evidence="3 4">
    <name type="scientific">Suillus fuscotomentosus</name>
    <dbReference type="NCBI Taxonomy" id="1912939"/>
    <lineage>
        <taxon>Eukaryota</taxon>
        <taxon>Fungi</taxon>
        <taxon>Dikarya</taxon>
        <taxon>Basidiomycota</taxon>
        <taxon>Agaricomycotina</taxon>
        <taxon>Agaricomycetes</taxon>
        <taxon>Agaricomycetidae</taxon>
        <taxon>Boletales</taxon>
        <taxon>Suillineae</taxon>
        <taxon>Suillaceae</taxon>
        <taxon>Suillus</taxon>
    </lineage>
</organism>
<dbReference type="AlphaFoldDB" id="A0AAD4HRX9"/>
<evidence type="ECO:0000313" key="3">
    <source>
        <dbReference type="EMBL" id="KAG1905339.1"/>
    </source>
</evidence>
<dbReference type="EMBL" id="JABBWK010000007">
    <property type="protein sequence ID" value="KAG1905339.1"/>
    <property type="molecule type" value="Genomic_DNA"/>
</dbReference>
<dbReference type="GeneID" id="64660559"/>
<evidence type="ECO:0000313" key="4">
    <source>
        <dbReference type="Proteomes" id="UP001195769"/>
    </source>
</evidence>
<feature type="transmembrane region" description="Helical" evidence="2">
    <location>
        <begin position="110"/>
        <end position="132"/>
    </location>
</feature>
<sequence length="199" mass="22145">MVQFLISAPRVIVQWRNQKPFPPPSKSAKRWSTAWAAPNQPTTRDSKTTALYPKAARGLSYHRTTHYHSPRATLQQAQACLPWVASENASAPPSQFYSCRKFAVTHFRRISLSLLLSASLLTLMPALLLTLMPTSSFQIRFPHRRFAAPTIWDLNSLRRVALAPTAMGIAALFCTGRGRVAPAPPGLPPNIYSCSSYHF</sequence>
<evidence type="ECO:0000256" key="1">
    <source>
        <dbReference type="SAM" id="MobiDB-lite"/>
    </source>
</evidence>
<name>A0AAD4HRX9_9AGAM</name>
<feature type="region of interest" description="Disordered" evidence="1">
    <location>
        <begin position="17"/>
        <end position="47"/>
    </location>
</feature>
<keyword evidence="4" id="KW-1185">Reference proteome</keyword>
<dbReference type="RefSeq" id="XP_041230914.1">
    <property type="nucleotide sequence ID" value="XM_041366261.1"/>
</dbReference>
<keyword evidence="2" id="KW-1133">Transmembrane helix</keyword>
<dbReference type="Proteomes" id="UP001195769">
    <property type="component" value="Unassembled WGS sequence"/>
</dbReference>
<keyword evidence="2" id="KW-0472">Membrane</keyword>
<gene>
    <name evidence="3" type="ORF">F5891DRAFT_1183277</name>
</gene>
<evidence type="ECO:0000256" key="2">
    <source>
        <dbReference type="SAM" id="Phobius"/>
    </source>
</evidence>
<accession>A0AAD4HRX9</accession>
<protein>
    <submittedName>
        <fullName evidence="3">Uncharacterized protein</fullName>
    </submittedName>
</protein>
<reference evidence="3" key="1">
    <citation type="journal article" date="2020" name="New Phytol.">
        <title>Comparative genomics reveals dynamic genome evolution in host specialist ectomycorrhizal fungi.</title>
        <authorList>
            <person name="Lofgren L.A."/>
            <person name="Nguyen N.H."/>
            <person name="Vilgalys R."/>
            <person name="Ruytinx J."/>
            <person name="Liao H.L."/>
            <person name="Branco S."/>
            <person name="Kuo A."/>
            <person name="LaButti K."/>
            <person name="Lipzen A."/>
            <person name="Andreopoulos W."/>
            <person name="Pangilinan J."/>
            <person name="Riley R."/>
            <person name="Hundley H."/>
            <person name="Na H."/>
            <person name="Barry K."/>
            <person name="Grigoriev I.V."/>
            <person name="Stajich J.E."/>
            <person name="Kennedy P.G."/>
        </authorList>
    </citation>
    <scope>NUCLEOTIDE SEQUENCE</scope>
    <source>
        <strain evidence="3">FC203</strain>
    </source>
</reference>
<comment type="caution">
    <text evidence="3">The sequence shown here is derived from an EMBL/GenBank/DDBJ whole genome shotgun (WGS) entry which is preliminary data.</text>
</comment>
<proteinExistence type="predicted"/>